<comment type="caution">
    <text evidence="1">The sequence shown here is derived from an EMBL/GenBank/DDBJ whole genome shotgun (WGS) entry which is preliminary data.</text>
</comment>
<evidence type="ECO:0000313" key="2">
    <source>
        <dbReference type="Proteomes" id="UP001204144"/>
    </source>
</evidence>
<dbReference type="EMBL" id="RJUF01000036">
    <property type="protein sequence ID" value="MCP9763719.1"/>
    <property type="molecule type" value="Genomic_DNA"/>
</dbReference>
<organism evidence="1 2">
    <name type="scientific">Lacihabitans soyangensis</name>
    <dbReference type="NCBI Taxonomy" id="869394"/>
    <lineage>
        <taxon>Bacteria</taxon>
        <taxon>Pseudomonadati</taxon>
        <taxon>Bacteroidota</taxon>
        <taxon>Cytophagia</taxon>
        <taxon>Cytophagales</taxon>
        <taxon>Leadbetterellaceae</taxon>
        <taxon>Lacihabitans</taxon>
    </lineage>
</organism>
<accession>A0AAE3KTG5</accession>
<dbReference type="AlphaFoldDB" id="A0AAE3KTG5"/>
<keyword evidence="2" id="KW-1185">Reference proteome</keyword>
<feature type="non-terminal residue" evidence="1">
    <location>
        <position position="1"/>
    </location>
</feature>
<reference evidence="1 2" key="1">
    <citation type="submission" date="2018-11" db="EMBL/GenBank/DDBJ databases">
        <title>Novel bacteria species description.</title>
        <authorList>
            <person name="Han J.-H."/>
        </authorList>
    </citation>
    <scope>NUCLEOTIDE SEQUENCE [LARGE SCALE GENOMIC DNA]</scope>
    <source>
        <strain evidence="1 2">KCTC23259</strain>
    </source>
</reference>
<sequence>NISGIVKKSVGFGVGFVQATGADAANPHEAYGIFIDSLITASGGSTNNAYAIYSRSKLPSYLEGSVTSNDFIQSNVGIYGPKLALIQYGGTVVPGVPAYGIGLNATNQVAISGYFGIDFHTQNGLNFTIPAMKIDGAGNVGIGTTSPTVKLEVGGAIKIGDDGGTAVPTAGMIRFNTATSTFEGYNGSSWITL</sequence>
<dbReference type="RefSeq" id="WP_255037491.1">
    <property type="nucleotide sequence ID" value="NZ_RJUF01000036.1"/>
</dbReference>
<protein>
    <submittedName>
        <fullName evidence="1">Uncharacterized protein</fullName>
    </submittedName>
</protein>
<name>A0AAE3KTG5_9BACT</name>
<dbReference type="Proteomes" id="UP001204144">
    <property type="component" value="Unassembled WGS sequence"/>
</dbReference>
<proteinExistence type="predicted"/>
<gene>
    <name evidence="1" type="ORF">EGI31_12205</name>
</gene>
<evidence type="ECO:0000313" key="1">
    <source>
        <dbReference type="EMBL" id="MCP9763719.1"/>
    </source>
</evidence>